<dbReference type="InterPro" id="IPR003953">
    <property type="entry name" value="FAD-dep_OxRdtase_2_FAD-bd"/>
</dbReference>
<dbReference type="Proteomes" id="UP000479639">
    <property type="component" value="Unassembled WGS sequence"/>
</dbReference>
<dbReference type="PANTHER" id="PTHR43400:SF10">
    <property type="entry name" value="3-OXOSTEROID 1-DEHYDROGENASE"/>
    <property type="match status" value="1"/>
</dbReference>
<dbReference type="RefSeq" id="WP_151431703.1">
    <property type="nucleotide sequence ID" value="NZ_JANJZI010000003.1"/>
</dbReference>
<evidence type="ECO:0000259" key="6">
    <source>
        <dbReference type="Pfam" id="PF00890"/>
    </source>
</evidence>
<feature type="signal peptide" evidence="5">
    <location>
        <begin position="1"/>
        <end position="32"/>
    </location>
</feature>
<dbReference type="SUPFAM" id="SSF56425">
    <property type="entry name" value="Succinate dehydrogenase/fumarate reductase flavoprotein, catalytic domain"/>
    <property type="match status" value="1"/>
</dbReference>
<dbReference type="PROSITE" id="PS51318">
    <property type="entry name" value="TAT"/>
    <property type="match status" value="1"/>
</dbReference>
<organism evidence="7 8">
    <name type="scientific">Adlercreutzia muris</name>
    <dbReference type="NCBI Taxonomy" id="1796610"/>
    <lineage>
        <taxon>Bacteria</taxon>
        <taxon>Bacillati</taxon>
        <taxon>Actinomycetota</taxon>
        <taxon>Coriobacteriia</taxon>
        <taxon>Eggerthellales</taxon>
        <taxon>Eggerthellaceae</taxon>
        <taxon>Adlercreutzia</taxon>
    </lineage>
</organism>
<sequence length="540" mass="58299">MDIMQSRRAFLKTATVALGGAAVAGLAGCAPAAETPANDKAASVDEVQWDEETDVIVVGGGLAGLAAAVTVATEGNGAKCLLLEKSPLETGGGNSAFAAGMVLWTKDPDNFAEYVRELRGEMDNVPDDVIDAYAAGIAENLDWLRSLPGFSEDDVTISEYFEPGTGESCYPEYSEMPHAYSLGRVRFKHDNENGNTQVTPFMNSVKNQFTDVITHKTSSPVTALVQDPATKEILGVVYTDGTASKYAKANKGVIMCLGGFENNAQMKADYLSGPWARRIAGEYNEGDGITMCARAGADMWHMNSCAGFWTSMSPIDGDVCLMRTPKDQGITVAINGQRFYMDWDGDVCEDWDFMDVGDLSSHVGSRHGHMQFGGEWPHLPMPAKTWFITDAPGYQSILENKMMAIDFDPMDGWGFTADTIEELAGKIEVPAEALATTVSQWNECVANGNDVYFHRPANKLKSIEEGPFYALFCAPTMLNTDGGPRRSAKGEILDLDGQPIPHLYSAGEFGSVWSNMYQGAGNLGECLAFGRISVRNCLGI</sequence>
<dbReference type="SUPFAM" id="SSF51905">
    <property type="entry name" value="FAD/NAD(P)-binding domain"/>
    <property type="match status" value="1"/>
</dbReference>
<evidence type="ECO:0000256" key="3">
    <source>
        <dbReference type="ARBA" id="ARBA00022827"/>
    </source>
</evidence>
<keyword evidence="3" id="KW-0274">FAD</keyword>
<dbReference type="AlphaFoldDB" id="A0A7C8FUR6"/>
<feature type="chain" id="PRO_5028895956" evidence="5">
    <location>
        <begin position="33"/>
        <end position="540"/>
    </location>
</feature>
<proteinExistence type="predicted"/>
<comment type="caution">
    <text evidence="7">The sequence shown here is derived from an EMBL/GenBank/DDBJ whole genome shotgun (WGS) entry which is preliminary data.</text>
</comment>
<keyword evidence="4" id="KW-0560">Oxidoreductase</keyword>
<dbReference type="PANTHER" id="PTHR43400">
    <property type="entry name" value="FUMARATE REDUCTASE"/>
    <property type="match status" value="1"/>
</dbReference>
<dbReference type="PROSITE" id="PS51257">
    <property type="entry name" value="PROKAR_LIPOPROTEIN"/>
    <property type="match status" value="1"/>
</dbReference>
<evidence type="ECO:0000256" key="1">
    <source>
        <dbReference type="ARBA" id="ARBA00001974"/>
    </source>
</evidence>
<dbReference type="InterPro" id="IPR036188">
    <property type="entry name" value="FAD/NAD-bd_sf"/>
</dbReference>
<reference evidence="7 8" key="1">
    <citation type="submission" date="2019-09" db="EMBL/GenBank/DDBJ databases">
        <title>Whole genome shotgun sequencing (WGS) of Ellagibacter isourolithinifaciens DSM 104140(T) and Adlercreutzia muris DSM 29508(T).</title>
        <authorList>
            <person name="Stoll D.A."/>
            <person name="Danylec N."/>
            <person name="Huch M."/>
        </authorList>
    </citation>
    <scope>NUCLEOTIDE SEQUENCE [LARGE SCALE GENOMIC DNA]</scope>
    <source>
        <strain evidence="7 8">DSM 29508</strain>
    </source>
</reference>
<dbReference type="EMBL" id="WAJS01000036">
    <property type="protein sequence ID" value="KAB1641246.1"/>
    <property type="molecule type" value="Genomic_DNA"/>
</dbReference>
<name>A0A7C8FUR6_9ACTN</name>
<keyword evidence="2" id="KW-0285">Flavoprotein</keyword>
<evidence type="ECO:0000256" key="4">
    <source>
        <dbReference type="ARBA" id="ARBA00023002"/>
    </source>
</evidence>
<dbReference type="InterPro" id="IPR001613">
    <property type="entry name" value="Flavin_amine_oxidase"/>
</dbReference>
<keyword evidence="8" id="KW-1185">Reference proteome</keyword>
<feature type="domain" description="FAD-dependent oxidoreductase 2 FAD-binding" evidence="6">
    <location>
        <begin position="54"/>
        <end position="522"/>
    </location>
</feature>
<gene>
    <name evidence="7" type="ORF">F8D48_09910</name>
</gene>
<dbReference type="GO" id="GO:0008202">
    <property type="term" value="P:steroid metabolic process"/>
    <property type="evidence" value="ECO:0007669"/>
    <property type="project" value="UniProtKB-ARBA"/>
</dbReference>
<dbReference type="PRINTS" id="PR00757">
    <property type="entry name" value="AMINEOXDASEF"/>
</dbReference>
<evidence type="ECO:0000256" key="5">
    <source>
        <dbReference type="SAM" id="SignalP"/>
    </source>
</evidence>
<protein>
    <submittedName>
        <fullName evidence="7">FAD-dependent oxidoreductase</fullName>
    </submittedName>
</protein>
<accession>A0A7C8FUR6</accession>
<dbReference type="InterPro" id="IPR050315">
    <property type="entry name" value="FAD-oxidoreductase_2"/>
</dbReference>
<dbReference type="InterPro" id="IPR006311">
    <property type="entry name" value="TAT_signal"/>
</dbReference>
<dbReference type="Gene3D" id="3.50.50.60">
    <property type="entry name" value="FAD/NAD(P)-binding domain"/>
    <property type="match status" value="1"/>
</dbReference>
<keyword evidence="5" id="KW-0732">Signal</keyword>
<evidence type="ECO:0000313" key="8">
    <source>
        <dbReference type="Proteomes" id="UP000479639"/>
    </source>
</evidence>
<dbReference type="Gene3D" id="3.90.700.10">
    <property type="entry name" value="Succinate dehydrogenase/fumarate reductase flavoprotein, catalytic domain"/>
    <property type="match status" value="1"/>
</dbReference>
<comment type="cofactor">
    <cofactor evidence="1">
        <name>FAD</name>
        <dbReference type="ChEBI" id="CHEBI:57692"/>
    </cofactor>
</comment>
<dbReference type="GO" id="GO:0033765">
    <property type="term" value="F:steroid dehydrogenase activity, acting on the CH-CH group of donors"/>
    <property type="evidence" value="ECO:0007669"/>
    <property type="project" value="UniProtKB-ARBA"/>
</dbReference>
<dbReference type="Pfam" id="PF00890">
    <property type="entry name" value="FAD_binding_2"/>
    <property type="match status" value="1"/>
</dbReference>
<evidence type="ECO:0000256" key="2">
    <source>
        <dbReference type="ARBA" id="ARBA00022630"/>
    </source>
</evidence>
<dbReference type="InterPro" id="IPR027477">
    <property type="entry name" value="Succ_DH/fumarate_Rdtase_cat_sf"/>
</dbReference>
<evidence type="ECO:0000313" key="7">
    <source>
        <dbReference type="EMBL" id="KAB1641246.1"/>
    </source>
</evidence>